<dbReference type="PANTHER" id="PTHR36930">
    <property type="entry name" value="METAL-SULFUR CLUSTER BIOSYNTHESIS PROTEINS YUAD-RELATED"/>
    <property type="match status" value="1"/>
</dbReference>
<dbReference type="eggNOG" id="COG2258">
    <property type="taxonomic scope" value="Bacteria"/>
</dbReference>
<dbReference type="GO" id="GO:0030170">
    <property type="term" value="F:pyridoxal phosphate binding"/>
    <property type="evidence" value="ECO:0007669"/>
    <property type="project" value="InterPro"/>
</dbReference>
<dbReference type="GO" id="GO:0003824">
    <property type="term" value="F:catalytic activity"/>
    <property type="evidence" value="ECO:0007669"/>
    <property type="project" value="InterPro"/>
</dbReference>
<dbReference type="RefSeq" id="WP_014427410.1">
    <property type="nucleotide sequence ID" value="NC_017075.1"/>
</dbReference>
<dbReference type="STRING" id="983917.RGE_11980"/>
<dbReference type="Pfam" id="PF03473">
    <property type="entry name" value="MOSC"/>
    <property type="match status" value="1"/>
</dbReference>
<organism evidence="2 3">
    <name type="scientific">Rubrivivax gelatinosus (strain NBRC 100245 / IL144)</name>
    <dbReference type="NCBI Taxonomy" id="983917"/>
    <lineage>
        <taxon>Bacteria</taxon>
        <taxon>Pseudomonadati</taxon>
        <taxon>Pseudomonadota</taxon>
        <taxon>Betaproteobacteria</taxon>
        <taxon>Burkholderiales</taxon>
        <taxon>Sphaerotilaceae</taxon>
        <taxon>Rubrivivax</taxon>
    </lineage>
</organism>
<dbReference type="InterPro" id="IPR005302">
    <property type="entry name" value="MoCF_Sase_C"/>
</dbReference>
<evidence type="ECO:0000313" key="2">
    <source>
        <dbReference type="EMBL" id="BAL94539.1"/>
    </source>
</evidence>
<dbReference type="PROSITE" id="PS51340">
    <property type="entry name" value="MOSC"/>
    <property type="match status" value="1"/>
</dbReference>
<evidence type="ECO:0000259" key="1">
    <source>
        <dbReference type="PROSITE" id="PS51340"/>
    </source>
</evidence>
<accession>I0HNF2</accession>
<proteinExistence type="predicted"/>
<dbReference type="Gene3D" id="2.40.33.20">
    <property type="entry name" value="PK beta-barrel domain-like"/>
    <property type="match status" value="1"/>
</dbReference>
<name>I0HNF2_RUBGI</name>
<dbReference type="HOGENOM" id="CLU_092690_0_0_4"/>
<dbReference type="SUPFAM" id="SSF50800">
    <property type="entry name" value="PK beta-barrel domain-like"/>
    <property type="match status" value="1"/>
</dbReference>
<dbReference type="InterPro" id="IPR052716">
    <property type="entry name" value="MOSC_domain"/>
</dbReference>
<dbReference type="Proteomes" id="UP000007883">
    <property type="component" value="Chromosome"/>
</dbReference>
<evidence type="ECO:0000313" key="3">
    <source>
        <dbReference type="Proteomes" id="UP000007883"/>
    </source>
</evidence>
<dbReference type="InterPro" id="IPR011037">
    <property type="entry name" value="Pyrv_Knase-like_insert_dom_sf"/>
</dbReference>
<dbReference type="KEGG" id="rge:RGE_11980"/>
<dbReference type="PANTHER" id="PTHR36930:SF1">
    <property type="entry name" value="MOSC DOMAIN-CONTAINING PROTEIN"/>
    <property type="match status" value="1"/>
</dbReference>
<gene>
    <name evidence="2" type="ordered locus">RGE_11980</name>
</gene>
<dbReference type="PATRIC" id="fig|983917.3.peg.1167"/>
<dbReference type="AlphaFoldDB" id="I0HNF2"/>
<reference evidence="2 3" key="1">
    <citation type="journal article" date="2012" name="J. Bacteriol.">
        <title>Complete genome sequence of phototrophic betaproteobacterium Rubrivivax gelatinosus IL144.</title>
        <authorList>
            <person name="Nagashima S."/>
            <person name="Kamimura A."/>
            <person name="Shimizu T."/>
            <person name="Nakamura-isaki S."/>
            <person name="Aono E."/>
            <person name="Sakamoto K."/>
            <person name="Ichikawa N."/>
            <person name="Nakazawa H."/>
            <person name="Sekine M."/>
            <person name="Yamazaki S."/>
            <person name="Fujita N."/>
            <person name="Shimada K."/>
            <person name="Hanada S."/>
            <person name="Nagashima K.V.P."/>
        </authorList>
    </citation>
    <scope>NUCLEOTIDE SEQUENCE [LARGE SCALE GENOMIC DNA]</scope>
    <source>
        <strain evidence="3">NBRC 100245 / IL144</strain>
    </source>
</reference>
<dbReference type="GO" id="GO:0030151">
    <property type="term" value="F:molybdenum ion binding"/>
    <property type="evidence" value="ECO:0007669"/>
    <property type="project" value="InterPro"/>
</dbReference>
<protein>
    <submittedName>
        <fullName evidence="2">MOSC domain containing protein</fullName>
    </submittedName>
</protein>
<keyword evidence="3" id="KW-1185">Reference proteome</keyword>
<feature type="domain" description="MOSC" evidence="1">
    <location>
        <begin position="18"/>
        <end position="168"/>
    </location>
</feature>
<sequence length="180" mass="19086">MNARVVSVSRDAAHRFSKPVVPAITLLASLGVEGDAHCGATVRHRSRVTQNPDQPNLRQVHLIPAELFAELRGRGFDLAPGDLGENILSEGLDLLSLPAGTELLIGPQARVRLTGLRNPCSQIDAFRRGLLGAVLARAPDGQLVRKAGVMGVVLDGGVVSAGDAIEVRLPPLPHTRLDRV</sequence>
<dbReference type="EMBL" id="AP012320">
    <property type="protein sequence ID" value="BAL94539.1"/>
    <property type="molecule type" value="Genomic_DNA"/>
</dbReference>